<dbReference type="Proteomes" id="UP000000310">
    <property type="component" value="Chromosome"/>
</dbReference>
<accession>F0SAY1</accession>
<protein>
    <submittedName>
        <fullName evidence="1">Uncharacterized protein</fullName>
    </submittedName>
</protein>
<reference evidence="1 2" key="1">
    <citation type="journal article" date="2011" name="Stand. Genomic Sci.">
        <title>Complete genome sequence of the gliding, heparinolytic Pedobacter saltans type strain (113).</title>
        <authorList>
            <person name="Liolios K."/>
            <person name="Sikorski J."/>
            <person name="Lu M."/>
            <person name="Nolan M."/>
            <person name="Lapidus A."/>
            <person name="Lucas S."/>
            <person name="Hammon N."/>
            <person name="Deshpande S."/>
            <person name="Cheng J.F."/>
            <person name="Tapia R."/>
            <person name="Han C."/>
            <person name="Goodwin L."/>
            <person name="Pitluck S."/>
            <person name="Huntemann M."/>
            <person name="Ivanova N."/>
            <person name="Pagani I."/>
            <person name="Mavromatis K."/>
            <person name="Ovchinikova G."/>
            <person name="Pati A."/>
            <person name="Chen A."/>
            <person name="Palaniappan K."/>
            <person name="Land M."/>
            <person name="Hauser L."/>
            <person name="Brambilla E.M."/>
            <person name="Kotsyurbenko O."/>
            <person name="Rohde M."/>
            <person name="Tindall B.J."/>
            <person name="Abt B."/>
            <person name="Goker M."/>
            <person name="Detter J.C."/>
            <person name="Woyke T."/>
            <person name="Bristow J."/>
            <person name="Eisen J.A."/>
            <person name="Markowitz V."/>
            <person name="Hugenholtz P."/>
            <person name="Klenk H.P."/>
            <person name="Kyrpides N.C."/>
        </authorList>
    </citation>
    <scope>NUCLEOTIDE SEQUENCE [LARGE SCALE GENOMIC DNA]</scope>
    <source>
        <strain evidence="2">ATCC 51119 / DSM 12145 / JCM 21818 / LMG 10337 / NBRC 100064 / NCIMB 13643</strain>
    </source>
</reference>
<proteinExistence type="predicted"/>
<dbReference type="AlphaFoldDB" id="F0SAY1"/>
<dbReference type="HOGENOM" id="CLU_1863492_0_0_10"/>
<evidence type="ECO:0000313" key="2">
    <source>
        <dbReference type="Proteomes" id="UP000000310"/>
    </source>
</evidence>
<sequence length="137" mass="16350">MFYLYSLTFKLDRAIMQVEKILKFNQAFNQESDSNLAIDQLDLLFKKNMYDIHDLLFSYHYTKRERVYDIILNKEDFIYSNGRGSFLAKYMIGFFNGCADLDFNNTEKMKITFSVDFKNDTVLLIGEYIPDEEQHEI</sequence>
<dbReference type="eggNOG" id="ENOG502ZH2U">
    <property type="taxonomic scope" value="Bacteria"/>
</dbReference>
<gene>
    <name evidence="1" type="ordered locus">Pedsa_1005</name>
</gene>
<evidence type="ECO:0000313" key="1">
    <source>
        <dbReference type="EMBL" id="ADY51576.1"/>
    </source>
</evidence>
<keyword evidence="2" id="KW-1185">Reference proteome</keyword>
<name>F0SAY1_PSESL</name>
<organism evidence="1 2">
    <name type="scientific">Pseudopedobacter saltans (strain ATCC 51119 / DSM 12145 / JCM 21818 / CCUG 39354 / LMG 10337 / NBRC 100064 / NCIMB 13643)</name>
    <name type="common">Pedobacter saltans</name>
    <dbReference type="NCBI Taxonomy" id="762903"/>
    <lineage>
        <taxon>Bacteria</taxon>
        <taxon>Pseudomonadati</taxon>
        <taxon>Bacteroidota</taxon>
        <taxon>Sphingobacteriia</taxon>
        <taxon>Sphingobacteriales</taxon>
        <taxon>Sphingobacteriaceae</taxon>
        <taxon>Pseudopedobacter</taxon>
    </lineage>
</organism>
<dbReference type="EMBL" id="CP002545">
    <property type="protein sequence ID" value="ADY51576.1"/>
    <property type="molecule type" value="Genomic_DNA"/>
</dbReference>
<reference evidence="2" key="2">
    <citation type="submission" date="2011-02" db="EMBL/GenBank/DDBJ databases">
        <title>The complete genome of Pedobacter saltans DSM 12145.</title>
        <authorList>
            <consortium name="US DOE Joint Genome Institute (JGI-PGF)"/>
            <person name="Lucas S."/>
            <person name="Copeland A."/>
            <person name="Lapidus A."/>
            <person name="Bruce D."/>
            <person name="Goodwin L."/>
            <person name="Pitluck S."/>
            <person name="Kyrpides N."/>
            <person name="Mavromatis K."/>
            <person name="Pagani I."/>
            <person name="Ivanova N."/>
            <person name="Ovchinnikova G."/>
            <person name="Lu M."/>
            <person name="Detter J.C."/>
            <person name="Han C."/>
            <person name="Land M."/>
            <person name="Hauser L."/>
            <person name="Markowitz V."/>
            <person name="Cheng J.-F."/>
            <person name="Hugenholtz P."/>
            <person name="Woyke T."/>
            <person name="Wu D."/>
            <person name="Tindall B."/>
            <person name="Pomrenke H.G."/>
            <person name="Brambilla E."/>
            <person name="Klenk H.-P."/>
            <person name="Eisen J.A."/>
        </authorList>
    </citation>
    <scope>NUCLEOTIDE SEQUENCE [LARGE SCALE GENOMIC DNA]</scope>
    <source>
        <strain evidence="2">ATCC 51119 / DSM 12145 / JCM 21818 / LMG 10337 / NBRC 100064 / NCIMB 13643</strain>
    </source>
</reference>
<dbReference type="KEGG" id="psn:Pedsa_1005"/>